<name>A0A1J5P660_9ZZZZ</name>
<protein>
    <recommendedName>
        <fullName evidence="1">Polymerase beta nucleotidyltransferase domain-containing protein</fullName>
    </recommendedName>
</protein>
<proteinExistence type="predicted"/>
<accession>A0A1J5P660</accession>
<feature type="domain" description="Polymerase beta nucleotidyltransferase" evidence="1">
    <location>
        <begin position="23"/>
        <end position="92"/>
    </location>
</feature>
<comment type="caution">
    <text evidence="2">The sequence shown here is derived from an EMBL/GenBank/DDBJ whole genome shotgun (WGS) entry which is preliminary data.</text>
</comment>
<evidence type="ECO:0000313" key="2">
    <source>
        <dbReference type="EMBL" id="OIQ66694.1"/>
    </source>
</evidence>
<dbReference type="InterPro" id="IPR043519">
    <property type="entry name" value="NT_sf"/>
</dbReference>
<dbReference type="AlphaFoldDB" id="A0A1J5P660"/>
<reference evidence="2" key="1">
    <citation type="submission" date="2016-10" db="EMBL/GenBank/DDBJ databases">
        <title>Sequence of Gallionella enrichment culture.</title>
        <authorList>
            <person name="Poehlein A."/>
            <person name="Muehling M."/>
            <person name="Daniel R."/>
        </authorList>
    </citation>
    <scope>NUCLEOTIDE SEQUENCE</scope>
</reference>
<evidence type="ECO:0000259" key="1">
    <source>
        <dbReference type="Pfam" id="PF18765"/>
    </source>
</evidence>
<dbReference type="SUPFAM" id="SSF81301">
    <property type="entry name" value="Nucleotidyltransferase"/>
    <property type="match status" value="1"/>
</dbReference>
<organism evidence="2">
    <name type="scientific">mine drainage metagenome</name>
    <dbReference type="NCBI Taxonomy" id="410659"/>
    <lineage>
        <taxon>unclassified sequences</taxon>
        <taxon>metagenomes</taxon>
        <taxon>ecological metagenomes</taxon>
    </lineage>
</organism>
<dbReference type="InterPro" id="IPR041633">
    <property type="entry name" value="Polbeta"/>
</dbReference>
<sequence length="99" mass="10944">MRITSADARLIKDTAKAAFGARAAVWLFGSRADDSKKGGDIDLYVELPPLDYGYEKKVRFWSELVRQLGDQKIDIVINKTGVSAPLPIHQIAKTTGVRL</sequence>
<dbReference type="EMBL" id="MLJW01006421">
    <property type="protein sequence ID" value="OIQ66694.1"/>
    <property type="molecule type" value="Genomic_DNA"/>
</dbReference>
<dbReference type="Gene3D" id="3.30.460.10">
    <property type="entry name" value="Beta Polymerase, domain 2"/>
    <property type="match status" value="1"/>
</dbReference>
<dbReference type="Pfam" id="PF18765">
    <property type="entry name" value="Polbeta"/>
    <property type="match status" value="1"/>
</dbReference>
<gene>
    <name evidence="2" type="ORF">GALL_517340</name>
</gene>